<reference evidence="2" key="2">
    <citation type="submission" date="2008-12" db="EMBL/GenBank/DDBJ databases">
        <title>Annotation of Streptomyces roseosporus strain NRRL 15998.</title>
        <authorList>
            <consortium name="The Broad Institute Genome Sequencing Platform"/>
            <consortium name="Broad Institute Microbial Sequencing Center"/>
            <person name="Fischbach M."/>
            <person name="Ward D."/>
            <person name="Young S."/>
            <person name="Kodira C.D."/>
            <person name="Zeng Q."/>
            <person name="Koehrsen M."/>
            <person name="Godfrey P."/>
            <person name="Alvarado L."/>
            <person name="Berlin A.M."/>
            <person name="Borenstein D."/>
            <person name="Chen Z."/>
            <person name="Engels R."/>
            <person name="Freedman E."/>
            <person name="Gellesch M."/>
            <person name="Goldberg J."/>
            <person name="Griggs A."/>
            <person name="Gujja S."/>
            <person name="Heiman D.I."/>
            <person name="Hepburn T.A."/>
            <person name="Howarth C."/>
            <person name="Jen D."/>
            <person name="Larson L."/>
            <person name="Lewis B."/>
            <person name="Mehta T."/>
            <person name="Park D."/>
            <person name="Pearson M."/>
            <person name="Roberts A."/>
            <person name="Saif S."/>
            <person name="Shea T.D."/>
            <person name="Shenoy N."/>
            <person name="Sisk P."/>
            <person name="Stolte C."/>
            <person name="Sykes S.N."/>
            <person name="Walk T."/>
            <person name="White J."/>
            <person name="Yandava C."/>
            <person name="Straight P."/>
            <person name="Clardy J."/>
            <person name="Hung D."/>
            <person name="Kolter R."/>
            <person name="Mekalanos J."/>
            <person name="Walker S."/>
            <person name="Walsh C.T."/>
            <person name="Wieland B.L.C."/>
            <person name="Ilzarbe M."/>
            <person name="Galagan J."/>
            <person name="Nusbaum C."/>
            <person name="Birren B."/>
        </authorList>
    </citation>
    <scope>NUCLEOTIDE SEQUENCE [LARGE SCALE GENOMIC DNA]</scope>
    <source>
        <strain evidence="2">NRRL 15998</strain>
    </source>
</reference>
<evidence type="ECO:0000313" key="2">
    <source>
        <dbReference type="Proteomes" id="UP000003986"/>
    </source>
</evidence>
<evidence type="ECO:0000313" key="1">
    <source>
        <dbReference type="EMBL" id="EFE76356.2"/>
    </source>
</evidence>
<reference evidence="2" key="1">
    <citation type="submission" date="2008-10" db="EMBL/GenBank/DDBJ databases">
        <authorList>
            <person name="Molnar K."/>
        </authorList>
    </citation>
    <scope>NUCLEOTIDE SEQUENCE [LARGE SCALE GENOMIC DNA]</scope>
    <source>
        <strain evidence="2">NRRL 15998</strain>
    </source>
</reference>
<dbReference type="Proteomes" id="UP000003986">
    <property type="component" value="Unassembled WGS sequence"/>
</dbReference>
<protein>
    <submittedName>
        <fullName evidence="1">Predicted protein</fullName>
    </submittedName>
</protein>
<organism evidence="1 2">
    <name type="scientific">Streptomyces filamentosus NRRL 15998</name>
    <dbReference type="NCBI Taxonomy" id="457431"/>
    <lineage>
        <taxon>Bacteria</taxon>
        <taxon>Bacillati</taxon>
        <taxon>Actinomycetota</taxon>
        <taxon>Actinomycetes</taxon>
        <taxon>Kitasatosporales</taxon>
        <taxon>Streptomycetaceae</taxon>
        <taxon>Streptomyces</taxon>
    </lineage>
</organism>
<accession>D6AV61</accession>
<gene>
    <name evidence="1" type="ORF">SSGG_03723</name>
</gene>
<sequence length="42" mass="4908">MNGFNPVIQFQVDCHWTPERGRYLLPNISFMPPGDEVTQRLC</sequence>
<name>D6AV61_STRFL</name>
<proteinExistence type="predicted"/>
<dbReference type="EMBL" id="DS999644">
    <property type="protein sequence ID" value="EFE76356.2"/>
    <property type="molecule type" value="Genomic_DNA"/>
</dbReference>
<dbReference type="AlphaFoldDB" id="D6AV61"/>